<evidence type="ECO:0000313" key="2">
    <source>
        <dbReference type="EnsemblPlants" id="TraesCS5B02G346500.1.cds1"/>
    </source>
</evidence>
<protein>
    <recommendedName>
        <fullName evidence="4">Auxin-responsive protein SAUR36</fullName>
    </recommendedName>
</protein>
<dbReference type="Gramene" id="TraesCAD_scaffold_031775_01G002200.1">
    <property type="protein sequence ID" value="TraesCAD_scaffold_031775_01G002200.1"/>
    <property type="gene ID" value="TraesCAD_scaffold_031775_01G002200"/>
</dbReference>
<dbReference type="Gramene" id="TraesPARA_EIv1.0_1713370.1">
    <property type="protein sequence ID" value="TraesPARA_EIv1.0_1713370.1.CDS1"/>
    <property type="gene ID" value="TraesPARA_EIv1.0_1713370"/>
</dbReference>
<dbReference type="PaxDb" id="4565-Traes_5BL_7A65FA22F.1"/>
<dbReference type="OMA" id="SIPTYRC"/>
<evidence type="ECO:0008006" key="4">
    <source>
        <dbReference type="Google" id="ProtNLM"/>
    </source>
</evidence>
<dbReference type="Gramene" id="TraesWEE_scaffold_003825_01G001100.1">
    <property type="protein sequence ID" value="TraesWEE_scaffold_003825_01G001100.1"/>
    <property type="gene ID" value="TraesWEE_scaffold_003825_01G001100"/>
</dbReference>
<dbReference type="Pfam" id="PF02519">
    <property type="entry name" value="Auxin_inducible"/>
    <property type="match status" value="1"/>
</dbReference>
<dbReference type="Gramene" id="TraesMAC5B03G02942860.1">
    <property type="protein sequence ID" value="TraesMAC5B03G02942860.1.CDS1"/>
    <property type="gene ID" value="TraesMAC5B03G02942860"/>
</dbReference>
<keyword evidence="3" id="KW-1185">Reference proteome</keyword>
<dbReference type="Proteomes" id="UP000019116">
    <property type="component" value="Chromosome 5B"/>
</dbReference>
<dbReference type="GO" id="GO:0009733">
    <property type="term" value="P:response to auxin"/>
    <property type="evidence" value="ECO:0007669"/>
    <property type="project" value="InterPro"/>
</dbReference>
<gene>
    <name evidence="2" type="primary">LOC123112978</name>
</gene>
<comment type="similarity">
    <text evidence="1">Belongs to the ARG7 family.</text>
</comment>
<dbReference type="GeneID" id="123112978"/>
<dbReference type="Gramene" id="TraesLDM5B03G02947970.1">
    <property type="protein sequence ID" value="TraesLDM5B03G02947970.1.CDS1"/>
    <property type="gene ID" value="TraesLDM5B03G02947970"/>
</dbReference>
<dbReference type="EnsemblPlants" id="TraesCS5B02G346500.1">
    <property type="protein sequence ID" value="TraesCS5B02G346500.1.cds1"/>
    <property type="gene ID" value="TraesCS5B02G346500"/>
</dbReference>
<dbReference type="InterPro" id="IPR003676">
    <property type="entry name" value="SAUR_fam"/>
</dbReference>
<reference evidence="2" key="1">
    <citation type="submission" date="2018-08" db="EMBL/GenBank/DDBJ databases">
        <authorList>
            <person name="Rossello M."/>
        </authorList>
    </citation>
    <scope>NUCLEOTIDE SEQUENCE [LARGE SCALE GENOMIC DNA]</scope>
    <source>
        <strain evidence="2">cv. Chinese Spring</strain>
    </source>
</reference>
<dbReference type="Gramene" id="TraesCS5B02G346500.1">
    <property type="protein sequence ID" value="TraesCS5B02G346500.1.cds1"/>
    <property type="gene ID" value="TraesCS5B02G346500"/>
</dbReference>
<dbReference type="PANTHER" id="PTHR31175">
    <property type="entry name" value="AUXIN-RESPONSIVE FAMILY PROTEIN"/>
    <property type="match status" value="1"/>
</dbReference>
<dbReference type="Gramene" id="TraesCS5B03G0869300.1">
    <property type="protein sequence ID" value="TraesCS5B03G0869300.1.CDS1"/>
    <property type="gene ID" value="TraesCS5B03G0869300"/>
</dbReference>
<dbReference type="Gramene" id="TraesLAC5B03G02899430.1">
    <property type="protein sequence ID" value="TraesLAC5B03G02899430.1.CDS1"/>
    <property type="gene ID" value="TraesLAC5B03G02899430"/>
</dbReference>
<dbReference type="RefSeq" id="XP_044390016.1">
    <property type="nucleotide sequence ID" value="XM_044534081.1"/>
</dbReference>
<proteinExistence type="inferred from homology"/>
<organism evidence="2">
    <name type="scientific">Triticum aestivum</name>
    <name type="common">Wheat</name>
    <dbReference type="NCBI Taxonomy" id="4565"/>
    <lineage>
        <taxon>Eukaryota</taxon>
        <taxon>Viridiplantae</taxon>
        <taxon>Streptophyta</taxon>
        <taxon>Embryophyta</taxon>
        <taxon>Tracheophyta</taxon>
        <taxon>Spermatophyta</taxon>
        <taxon>Magnoliopsida</taxon>
        <taxon>Liliopsida</taxon>
        <taxon>Poales</taxon>
        <taxon>Poaceae</taxon>
        <taxon>BOP clade</taxon>
        <taxon>Pooideae</taxon>
        <taxon>Triticodae</taxon>
        <taxon>Triticeae</taxon>
        <taxon>Triticinae</taxon>
        <taxon>Triticum</taxon>
    </lineage>
</organism>
<evidence type="ECO:0000313" key="3">
    <source>
        <dbReference type="Proteomes" id="UP000019116"/>
    </source>
</evidence>
<sequence length="140" mass="15821">MTMIHPRKLAQLMRKWQRVKNPSTDDEACSTTPTPVADKGHCAMYTADGRRFEVPLVYLSTTVFGELLRMSQEEFGFTCDGRITLPFNAAVMEYVMCLLRRNASEEVERAFLSSVVMPCQYPSHIVTHVALQQQLAVCSS</sequence>
<dbReference type="Gramene" id="TraesJUL5B03G02965490.1">
    <property type="protein sequence ID" value="TraesJUL5B03G02965490.1.CDS1"/>
    <property type="gene ID" value="TraesJUL5B03G02965490"/>
</dbReference>
<dbReference type="OrthoDB" id="1936278at2759"/>
<dbReference type="Gramene" id="TraesKAR5B01G0348380.1">
    <property type="protein sequence ID" value="cds.TraesKAR5B01G0348380.1"/>
    <property type="gene ID" value="TraesKAR5B01G0348380"/>
</dbReference>
<reference evidence="2" key="2">
    <citation type="submission" date="2018-10" db="UniProtKB">
        <authorList>
            <consortium name="EnsemblPlants"/>
        </authorList>
    </citation>
    <scope>IDENTIFICATION</scope>
</reference>
<dbReference type="PANTHER" id="PTHR31175:SF96">
    <property type="entry name" value="AUXIN-RESPONSIVE PROTEIN"/>
    <property type="match status" value="1"/>
</dbReference>
<evidence type="ECO:0000256" key="1">
    <source>
        <dbReference type="ARBA" id="ARBA00006974"/>
    </source>
</evidence>
<dbReference type="Gramene" id="TraesNOR5B03G02972520.1">
    <property type="protein sequence ID" value="TraesNOR5B03G02972520.1.CDS1"/>
    <property type="gene ID" value="TraesNOR5B03G02972520"/>
</dbReference>
<accession>A0A3B6LS03</accession>
<name>A0A3B6LS03_WHEAT</name>
<dbReference type="AlphaFoldDB" id="A0A3B6LS03"/>